<dbReference type="AlphaFoldDB" id="A0AAD6I3V1"/>
<dbReference type="Proteomes" id="UP001219568">
    <property type="component" value="Unassembled WGS sequence"/>
</dbReference>
<evidence type="ECO:0000313" key="1">
    <source>
        <dbReference type="EMBL" id="KAJ6030157.1"/>
    </source>
</evidence>
<organism evidence="1 2">
    <name type="scientific">Penicillium canescens</name>
    <dbReference type="NCBI Taxonomy" id="5083"/>
    <lineage>
        <taxon>Eukaryota</taxon>
        <taxon>Fungi</taxon>
        <taxon>Dikarya</taxon>
        <taxon>Ascomycota</taxon>
        <taxon>Pezizomycotina</taxon>
        <taxon>Eurotiomycetes</taxon>
        <taxon>Eurotiomycetidae</taxon>
        <taxon>Eurotiales</taxon>
        <taxon>Aspergillaceae</taxon>
        <taxon>Penicillium</taxon>
    </lineage>
</organism>
<sequence>MAGGLDLDGYIMPVQAWNRIKVHEKFSRMTRGKLEQLEASMRPHIKCQGFAAIVEEPIFEILLTQILNQ</sequence>
<proteinExistence type="predicted"/>
<keyword evidence="2" id="KW-1185">Reference proteome</keyword>
<reference evidence="1" key="1">
    <citation type="journal article" date="2023" name="IMA Fungus">
        <title>Comparative genomic study of the Penicillium genus elucidates a diverse pangenome and 15 lateral gene transfer events.</title>
        <authorList>
            <person name="Petersen C."/>
            <person name="Sorensen T."/>
            <person name="Nielsen M.R."/>
            <person name="Sondergaard T.E."/>
            <person name="Sorensen J.L."/>
            <person name="Fitzpatrick D.A."/>
            <person name="Frisvad J.C."/>
            <person name="Nielsen K.L."/>
        </authorList>
    </citation>
    <scope>NUCLEOTIDE SEQUENCE</scope>
    <source>
        <strain evidence="1">IBT 15450</strain>
    </source>
</reference>
<reference evidence="1" key="2">
    <citation type="submission" date="2023-01" db="EMBL/GenBank/DDBJ databases">
        <authorList>
            <person name="Petersen C."/>
        </authorList>
    </citation>
    <scope>NUCLEOTIDE SEQUENCE</scope>
    <source>
        <strain evidence="1">IBT 15450</strain>
    </source>
</reference>
<dbReference type="EMBL" id="JAQJZL010000014">
    <property type="protein sequence ID" value="KAJ6030157.1"/>
    <property type="molecule type" value="Genomic_DNA"/>
</dbReference>
<protein>
    <submittedName>
        <fullName evidence="1">Uncharacterized protein</fullName>
    </submittedName>
</protein>
<gene>
    <name evidence="1" type="ORF">N7460_010423</name>
</gene>
<accession>A0AAD6I3V1</accession>
<evidence type="ECO:0000313" key="2">
    <source>
        <dbReference type="Proteomes" id="UP001219568"/>
    </source>
</evidence>
<comment type="caution">
    <text evidence="1">The sequence shown here is derived from an EMBL/GenBank/DDBJ whole genome shotgun (WGS) entry which is preliminary data.</text>
</comment>
<name>A0AAD6I3V1_PENCN</name>